<evidence type="ECO:0000256" key="3">
    <source>
        <dbReference type="ARBA" id="ARBA00023163"/>
    </source>
</evidence>
<keyword evidence="2" id="KW-0238">DNA-binding</keyword>
<evidence type="ECO:0000313" key="5">
    <source>
        <dbReference type="EMBL" id="NMG03792.1"/>
    </source>
</evidence>
<comment type="caution">
    <text evidence="5">The sequence shown here is derived from an EMBL/GenBank/DDBJ whole genome shotgun (WGS) entry which is preliminary data.</text>
</comment>
<dbReference type="SUPFAM" id="SSF46689">
    <property type="entry name" value="Homeodomain-like"/>
    <property type="match status" value="1"/>
</dbReference>
<keyword evidence="3" id="KW-0804">Transcription</keyword>
<dbReference type="EMBL" id="WTVM01000074">
    <property type="protein sequence ID" value="NMG03792.1"/>
    <property type="molecule type" value="Genomic_DNA"/>
</dbReference>
<evidence type="ECO:0000259" key="4">
    <source>
        <dbReference type="PROSITE" id="PS01124"/>
    </source>
</evidence>
<dbReference type="Proteomes" id="UP000599523">
    <property type="component" value="Unassembled WGS sequence"/>
</dbReference>
<dbReference type="GO" id="GO:0043565">
    <property type="term" value="F:sequence-specific DNA binding"/>
    <property type="evidence" value="ECO:0007669"/>
    <property type="project" value="InterPro"/>
</dbReference>
<dbReference type="Gene3D" id="1.10.10.60">
    <property type="entry name" value="Homeodomain-like"/>
    <property type="match status" value="1"/>
</dbReference>
<dbReference type="InterPro" id="IPR050204">
    <property type="entry name" value="AraC_XylS_family_regulators"/>
</dbReference>
<organism evidence="5 6">
    <name type="scientific">Azoarcus taiwanensis</name>
    <dbReference type="NCBI Taxonomy" id="666964"/>
    <lineage>
        <taxon>Bacteria</taxon>
        <taxon>Pseudomonadati</taxon>
        <taxon>Pseudomonadota</taxon>
        <taxon>Betaproteobacteria</taxon>
        <taxon>Rhodocyclales</taxon>
        <taxon>Zoogloeaceae</taxon>
        <taxon>Azoarcus</taxon>
    </lineage>
</organism>
<dbReference type="InterPro" id="IPR018060">
    <property type="entry name" value="HTH_AraC"/>
</dbReference>
<name>A0A972F8E0_9RHOO</name>
<dbReference type="PROSITE" id="PS01124">
    <property type="entry name" value="HTH_ARAC_FAMILY_2"/>
    <property type="match status" value="1"/>
</dbReference>
<evidence type="ECO:0000256" key="2">
    <source>
        <dbReference type="ARBA" id="ARBA00023125"/>
    </source>
</evidence>
<dbReference type="PANTHER" id="PTHR46796">
    <property type="entry name" value="HTH-TYPE TRANSCRIPTIONAL ACTIVATOR RHAS-RELATED"/>
    <property type="match status" value="1"/>
</dbReference>
<evidence type="ECO:0000256" key="1">
    <source>
        <dbReference type="ARBA" id="ARBA00023015"/>
    </source>
</evidence>
<dbReference type="InterPro" id="IPR009057">
    <property type="entry name" value="Homeodomain-like_sf"/>
</dbReference>
<reference evidence="5" key="1">
    <citation type="submission" date="2019-12" db="EMBL/GenBank/DDBJ databases">
        <title>Comparative genomics gives insights into the taxonomy of the Azoarcus-Aromatoleum group and reveals separate origins of nif in the plant-associated Azoarcus and non-plant-associated Aromatoleum sub-groups.</title>
        <authorList>
            <person name="Lafos M."/>
            <person name="Maluk M."/>
            <person name="Batista M."/>
            <person name="Junghare M."/>
            <person name="Carmona M."/>
            <person name="Faoro H."/>
            <person name="Cruz L.M."/>
            <person name="Battistoni F."/>
            <person name="De Souza E."/>
            <person name="Pedrosa F."/>
            <person name="Chen W.-M."/>
            <person name="Poole P.S."/>
            <person name="Dixon R.A."/>
            <person name="James E.K."/>
        </authorList>
    </citation>
    <scope>NUCLEOTIDE SEQUENCE</scope>
    <source>
        <strain evidence="5">NSC3</strain>
    </source>
</reference>
<sequence length="233" mass="25873">MSPILCTWEAHWPIGHAVVWPDGCRDLIAILARDQPPKVICSGLDAAPRRVVCASATRFVGIRLAPGITVPWDEDDPDRIRQDVDLTRCFPLLDQWWGDACAGEEIAQTLSHHIEATAGPAPGWIADYFNALRHGDPIPTPAPRGRSLRRKLVQATGAPPRYWQGLIRARKVARAVSQSDHPLVAIAADHGFADQAHMSREIRRWFGCTPMTLRIDREQSLPRLTAPDLLCIP</sequence>
<keyword evidence="1" id="KW-0805">Transcription regulation</keyword>
<dbReference type="AlphaFoldDB" id="A0A972F8E0"/>
<evidence type="ECO:0000313" key="6">
    <source>
        <dbReference type="Proteomes" id="UP000599523"/>
    </source>
</evidence>
<proteinExistence type="predicted"/>
<protein>
    <submittedName>
        <fullName evidence="5">Helix-turn-helix domain-containing protein</fullName>
    </submittedName>
</protein>
<dbReference type="SMART" id="SM00342">
    <property type="entry name" value="HTH_ARAC"/>
    <property type="match status" value="1"/>
</dbReference>
<dbReference type="GO" id="GO:0003700">
    <property type="term" value="F:DNA-binding transcription factor activity"/>
    <property type="evidence" value="ECO:0007669"/>
    <property type="project" value="InterPro"/>
</dbReference>
<keyword evidence="6" id="KW-1185">Reference proteome</keyword>
<dbReference type="RefSeq" id="WP_168988491.1">
    <property type="nucleotide sequence ID" value="NZ_CAWPHM010000302.1"/>
</dbReference>
<feature type="domain" description="HTH araC/xylS-type" evidence="4">
    <location>
        <begin position="146"/>
        <end position="216"/>
    </location>
</feature>
<dbReference type="Pfam" id="PF12833">
    <property type="entry name" value="HTH_18"/>
    <property type="match status" value="1"/>
</dbReference>
<accession>A0A972F8E0</accession>
<gene>
    <name evidence="5" type="ORF">GPA21_12540</name>
</gene>